<evidence type="ECO:0000256" key="8">
    <source>
        <dbReference type="ARBA" id="ARBA00022737"/>
    </source>
</evidence>
<keyword evidence="3" id="KW-0597">Phosphoprotein</keyword>
<keyword evidence="7" id="KW-0732">Signal</keyword>
<feature type="binding site" evidence="14">
    <location>
        <position position="502"/>
    </location>
    <ligand>
        <name>ATP</name>
        <dbReference type="ChEBI" id="CHEBI:30616"/>
    </ligand>
</feature>
<dbReference type="SUPFAM" id="SSF56112">
    <property type="entry name" value="Protein kinase-like (PK-like)"/>
    <property type="match status" value="1"/>
</dbReference>
<evidence type="ECO:0000313" key="17">
    <source>
        <dbReference type="EMBL" id="PIA50788.1"/>
    </source>
</evidence>
<evidence type="ECO:0000256" key="13">
    <source>
        <dbReference type="ARBA" id="ARBA00023180"/>
    </source>
</evidence>
<accession>A0A2G5E4T8</accession>
<evidence type="ECO:0000256" key="2">
    <source>
        <dbReference type="ARBA" id="ARBA00012513"/>
    </source>
</evidence>
<organism evidence="17 18">
    <name type="scientific">Aquilegia coerulea</name>
    <name type="common">Rocky mountain columbine</name>
    <dbReference type="NCBI Taxonomy" id="218851"/>
    <lineage>
        <taxon>Eukaryota</taxon>
        <taxon>Viridiplantae</taxon>
        <taxon>Streptophyta</taxon>
        <taxon>Embryophyta</taxon>
        <taxon>Tracheophyta</taxon>
        <taxon>Spermatophyta</taxon>
        <taxon>Magnoliopsida</taxon>
        <taxon>Ranunculales</taxon>
        <taxon>Ranunculaceae</taxon>
        <taxon>Thalictroideae</taxon>
        <taxon>Aquilegia</taxon>
    </lineage>
</organism>
<feature type="domain" description="Protein kinase" evidence="16">
    <location>
        <begin position="474"/>
        <end position="578"/>
    </location>
</feature>
<keyword evidence="9 14" id="KW-0547">Nucleotide-binding</keyword>
<dbReference type="STRING" id="218851.A0A2G5E4T8"/>
<dbReference type="PANTHER" id="PTHR48006:SF48">
    <property type="entry name" value="PROTEIN KINASE DOMAIN-CONTAINING PROTEIN"/>
    <property type="match status" value="1"/>
</dbReference>
<dbReference type="Gene3D" id="2.60.120.430">
    <property type="entry name" value="Galactose-binding lectin"/>
    <property type="match status" value="1"/>
</dbReference>
<reference evidence="17 18" key="1">
    <citation type="submission" date="2017-09" db="EMBL/GenBank/DDBJ databases">
        <title>WGS assembly of Aquilegia coerulea Goldsmith.</title>
        <authorList>
            <person name="Hodges S."/>
            <person name="Kramer E."/>
            <person name="Nordborg M."/>
            <person name="Tomkins J."/>
            <person name="Borevitz J."/>
            <person name="Derieg N."/>
            <person name="Yan J."/>
            <person name="Mihaltcheva S."/>
            <person name="Hayes R.D."/>
            <person name="Rokhsar D."/>
        </authorList>
    </citation>
    <scope>NUCLEOTIDE SEQUENCE [LARGE SCALE GENOMIC DNA]</scope>
    <source>
        <strain evidence="18">cv. Goldsmith</strain>
    </source>
</reference>
<evidence type="ECO:0000256" key="1">
    <source>
        <dbReference type="ARBA" id="ARBA00004370"/>
    </source>
</evidence>
<evidence type="ECO:0000256" key="4">
    <source>
        <dbReference type="ARBA" id="ARBA00022614"/>
    </source>
</evidence>
<dbReference type="PANTHER" id="PTHR48006">
    <property type="entry name" value="LEUCINE-RICH REPEAT-CONTAINING PROTEIN DDB_G0281931-RELATED"/>
    <property type="match status" value="1"/>
</dbReference>
<evidence type="ECO:0000256" key="15">
    <source>
        <dbReference type="SAM" id="Phobius"/>
    </source>
</evidence>
<dbReference type="InterPro" id="IPR051824">
    <property type="entry name" value="LRR_Rcpt-Like_S/T_Kinase"/>
</dbReference>
<sequence>MRRRIAGNNFFGELPASFENLTELYSFSIRGNSFHGQINFIEKWEQLQILDLIGNNFDGPLPAGFFNMTALTQLWVTDMRVSRDSTFPQLSKLIRLKSLILRNCSIVDKIPEYIGEMKLLTDLDLSFNNLTGEIPLGLQNLNFLGLTRNNFNGSIPGWVSSVSSRNETTMMDFSYNHFSKKNYSNDSLLPEQQSTMNFFKCCTSSDLAMDPSMQILNERCPFKSSSLYIDCGGNGTLIDGNYYEEDNGSLPFYVSPKKTWAYSISGDFISLSAGRQNYTKNTQCALSVPDAPLYSTARISPLTLDYYGLCLHNGIYNVSLHFAEIYFSEKTDHSILGKRVFDIAIQNETVLRDFSLKAEDGGVTKNFTANITNNILSIHLYWTGKGSIYVPPQVYGPFISAISVTSDYKPRKSLSWVAKDWIIASLVFLLLILTLLWKLGYLGRRKLLTDKLEGIEPQGKSVTVQDVLNATKNFSNEFMIGSGDSAEVFKANLSGEMYAVKKIKPTSTRGHDSFSNELRVLKNLKPHDNLIQLLFWYRGHGHHLLIYKYMENNSLHNALFGNTGWNLNGKQGAIFASK</sequence>
<evidence type="ECO:0000256" key="14">
    <source>
        <dbReference type="PROSITE-ProRule" id="PRU10141"/>
    </source>
</evidence>
<name>A0A2G5E4T8_AQUCA</name>
<evidence type="ECO:0000256" key="3">
    <source>
        <dbReference type="ARBA" id="ARBA00022553"/>
    </source>
</evidence>
<gene>
    <name evidence="17" type="ORF">AQUCO_01200201v1</name>
</gene>
<keyword evidence="8" id="KW-0677">Repeat</keyword>
<dbReference type="OrthoDB" id="1187689at2759"/>
<keyword evidence="13" id="KW-0325">Glycoprotein</keyword>
<evidence type="ECO:0000259" key="16">
    <source>
        <dbReference type="PROSITE" id="PS50011"/>
    </source>
</evidence>
<keyword evidence="4" id="KW-0433">Leucine-rich repeat</keyword>
<dbReference type="GO" id="GO:0016020">
    <property type="term" value="C:membrane"/>
    <property type="evidence" value="ECO:0007669"/>
    <property type="project" value="UniProtKB-SubCell"/>
</dbReference>
<keyword evidence="5" id="KW-0808">Transferase</keyword>
<dbReference type="AlphaFoldDB" id="A0A2G5E4T8"/>
<evidence type="ECO:0000313" key="18">
    <source>
        <dbReference type="Proteomes" id="UP000230069"/>
    </source>
</evidence>
<dbReference type="EMBL" id="KZ305029">
    <property type="protein sequence ID" value="PIA50788.1"/>
    <property type="molecule type" value="Genomic_DNA"/>
</dbReference>
<evidence type="ECO:0000256" key="7">
    <source>
        <dbReference type="ARBA" id="ARBA00022729"/>
    </source>
</evidence>
<proteinExistence type="predicted"/>
<dbReference type="Gene3D" id="3.80.10.10">
    <property type="entry name" value="Ribonuclease Inhibitor"/>
    <property type="match status" value="2"/>
</dbReference>
<evidence type="ECO:0000256" key="6">
    <source>
        <dbReference type="ARBA" id="ARBA00022692"/>
    </source>
</evidence>
<comment type="subcellular location">
    <subcellularLocation>
        <location evidence="1">Membrane</location>
    </subcellularLocation>
</comment>
<dbReference type="InterPro" id="IPR001611">
    <property type="entry name" value="Leu-rich_rpt"/>
</dbReference>
<dbReference type="InterPro" id="IPR021720">
    <property type="entry name" value="Malectin_dom"/>
</dbReference>
<keyword evidence="11 15" id="KW-1133">Transmembrane helix</keyword>
<feature type="transmembrane region" description="Helical" evidence="15">
    <location>
        <begin position="421"/>
        <end position="441"/>
    </location>
</feature>
<keyword evidence="18" id="KW-1185">Reference proteome</keyword>
<dbReference type="InterPro" id="IPR000719">
    <property type="entry name" value="Prot_kinase_dom"/>
</dbReference>
<dbReference type="InterPro" id="IPR011009">
    <property type="entry name" value="Kinase-like_dom_sf"/>
</dbReference>
<dbReference type="Pfam" id="PF11721">
    <property type="entry name" value="Malectin"/>
    <property type="match status" value="1"/>
</dbReference>
<keyword evidence="12 15" id="KW-0472">Membrane</keyword>
<dbReference type="Pfam" id="PF00069">
    <property type="entry name" value="Pkinase"/>
    <property type="match status" value="1"/>
</dbReference>
<dbReference type="PROSITE" id="PS00107">
    <property type="entry name" value="PROTEIN_KINASE_ATP"/>
    <property type="match status" value="1"/>
</dbReference>
<keyword evidence="10 14" id="KW-0067">ATP-binding</keyword>
<evidence type="ECO:0000256" key="12">
    <source>
        <dbReference type="ARBA" id="ARBA00023136"/>
    </source>
</evidence>
<dbReference type="GO" id="GO:0005524">
    <property type="term" value="F:ATP binding"/>
    <property type="evidence" value="ECO:0007669"/>
    <property type="project" value="UniProtKB-UniRule"/>
</dbReference>
<dbReference type="InterPro" id="IPR032675">
    <property type="entry name" value="LRR_dom_sf"/>
</dbReference>
<dbReference type="EC" id="2.7.11.1" evidence="2"/>
<evidence type="ECO:0000256" key="10">
    <source>
        <dbReference type="ARBA" id="ARBA00022840"/>
    </source>
</evidence>
<protein>
    <recommendedName>
        <fullName evidence="2">non-specific serine/threonine protein kinase</fullName>
        <ecNumber evidence="2">2.7.11.1</ecNumber>
    </recommendedName>
</protein>
<evidence type="ECO:0000256" key="11">
    <source>
        <dbReference type="ARBA" id="ARBA00022989"/>
    </source>
</evidence>
<dbReference type="SUPFAM" id="SSF52058">
    <property type="entry name" value="L domain-like"/>
    <property type="match status" value="1"/>
</dbReference>
<dbReference type="GO" id="GO:0004674">
    <property type="term" value="F:protein serine/threonine kinase activity"/>
    <property type="evidence" value="ECO:0007669"/>
    <property type="project" value="UniProtKB-EC"/>
</dbReference>
<evidence type="ECO:0000256" key="5">
    <source>
        <dbReference type="ARBA" id="ARBA00022679"/>
    </source>
</evidence>
<dbReference type="InterPro" id="IPR017441">
    <property type="entry name" value="Protein_kinase_ATP_BS"/>
</dbReference>
<dbReference type="Gene3D" id="3.30.200.20">
    <property type="entry name" value="Phosphorylase Kinase, domain 1"/>
    <property type="match status" value="1"/>
</dbReference>
<dbReference type="PROSITE" id="PS50011">
    <property type="entry name" value="PROTEIN_KINASE_DOM"/>
    <property type="match status" value="1"/>
</dbReference>
<keyword evidence="6 15" id="KW-0812">Transmembrane</keyword>
<evidence type="ECO:0000256" key="9">
    <source>
        <dbReference type="ARBA" id="ARBA00022741"/>
    </source>
</evidence>
<dbReference type="Proteomes" id="UP000230069">
    <property type="component" value="Unassembled WGS sequence"/>
</dbReference>
<dbReference type="EMBL" id="KZ305029">
    <property type="protein sequence ID" value="PIA50789.1"/>
    <property type="molecule type" value="Genomic_DNA"/>
</dbReference>
<dbReference type="Pfam" id="PF00560">
    <property type="entry name" value="LRR_1"/>
    <property type="match status" value="3"/>
</dbReference>